<name>A0A833RJN3_9POAL</name>
<dbReference type="GO" id="GO:0003697">
    <property type="term" value="F:single-stranded DNA binding"/>
    <property type="evidence" value="ECO:0007669"/>
    <property type="project" value="InterPro"/>
</dbReference>
<dbReference type="AlphaFoldDB" id="A0A833RJN3"/>
<dbReference type="OrthoDB" id="1078367at2759"/>
<reference evidence="2" key="1">
    <citation type="submission" date="2020-01" db="EMBL/GenBank/DDBJ databases">
        <title>Genome sequence of Kobresia littledalei, the first chromosome-level genome in the family Cyperaceae.</title>
        <authorList>
            <person name="Qu G."/>
        </authorList>
    </citation>
    <scope>NUCLEOTIDE SEQUENCE</scope>
    <source>
        <strain evidence="2">C.B.Clarke</strain>
        <tissue evidence="2">Leaf</tissue>
    </source>
</reference>
<dbReference type="EMBL" id="SWLB01000007">
    <property type="protein sequence ID" value="KAF3336923.1"/>
    <property type="molecule type" value="Genomic_DNA"/>
</dbReference>
<dbReference type="Pfam" id="PF00436">
    <property type="entry name" value="SSB"/>
    <property type="match status" value="1"/>
</dbReference>
<gene>
    <name evidence="2" type="ORF">FCM35_KLT19509</name>
</gene>
<comment type="caution">
    <text evidence="2">The sequence shown here is derived from an EMBL/GenBank/DDBJ whole genome shotgun (WGS) entry which is preliminary data.</text>
</comment>
<protein>
    <submittedName>
        <fullName evidence="2">Single-stranded DNA-binding protein</fullName>
    </submittedName>
</protein>
<evidence type="ECO:0000313" key="3">
    <source>
        <dbReference type="Proteomes" id="UP000623129"/>
    </source>
</evidence>
<proteinExistence type="predicted"/>
<dbReference type="InterPro" id="IPR000424">
    <property type="entry name" value="Primosome_PriB/ssb"/>
</dbReference>
<evidence type="ECO:0000256" key="1">
    <source>
        <dbReference type="ARBA" id="ARBA00023125"/>
    </source>
</evidence>
<dbReference type="Proteomes" id="UP000623129">
    <property type="component" value="Unassembled WGS sequence"/>
</dbReference>
<dbReference type="Gene3D" id="2.40.50.140">
    <property type="entry name" value="Nucleic acid-binding proteins"/>
    <property type="match status" value="1"/>
</dbReference>
<evidence type="ECO:0000313" key="2">
    <source>
        <dbReference type="EMBL" id="KAF3336923.1"/>
    </source>
</evidence>
<organism evidence="2 3">
    <name type="scientific">Carex littledalei</name>
    <dbReference type="NCBI Taxonomy" id="544730"/>
    <lineage>
        <taxon>Eukaryota</taxon>
        <taxon>Viridiplantae</taxon>
        <taxon>Streptophyta</taxon>
        <taxon>Embryophyta</taxon>
        <taxon>Tracheophyta</taxon>
        <taxon>Spermatophyta</taxon>
        <taxon>Magnoliopsida</taxon>
        <taxon>Liliopsida</taxon>
        <taxon>Poales</taxon>
        <taxon>Cyperaceae</taxon>
        <taxon>Cyperoideae</taxon>
        <taxon>Cariceae</taxon>
        <taxon>Carex</taxon>
        <taxon>Carex subgen. Euthyceras</taxon>
    </lineage>
</organism>
<accession>A0A833RJN3</accession>
<keyword evidence="1 2" id="KW-0238">DNA-binding</keyword>
<keyword evidence="3" id="KW-1185">Reference proteome</keyword>
<dbReference type="InterPro" id="IPR012340">
    <property type="entry name" value="NA-bd_OB-fold"/>
</dbReference>
<sequence length="69" mass="7323">MSTPKGVGASGAFLCGKVGDPPVQKILRNGHTVTILTVGTGGMFDQRIVGGNDVPRPVQWHRIVIQNEN</sequence>
<dbReference type="SUPFAM" id="SSF50249">
    <property type="entry name" value="Nucleic acid-binding proteins"/>
    <property type="match status" value="1"/>
</dbReference>